<evidence type="ECO:0000256" key="3">
    <source>
        <dbReference type="ARBA" id="ARBA00022840"/>
    </source>
</evidence>
<dbReference type="Pfam" id="PF13535">
    <property type="entry name" value="ATP-grasp_4"/>
    <property type="match status" value="1"/>
</dbReference>
<evidence type="ECO:0000313" key="6">
    <source>
        <dbReference type="EMBL" id="HIX95827.1"/>
    </source>
</evidence>
<dbReference type="InterPro" id="IPR013815">
    <property type="entry name" value="ATP_grasp_subdomain_1"/>
</dbReference>
<organism evidence="6 7">
    <name type="scientific">Candidatus Gemmiger excrementipullorum</name>
    <dbReference type="NCBI Taxonomy" id="2838610"/>
    <lineage>
        <taxon>Bacteria</taxon>
        <taxon>Bacillati</taxon>
        <taxon>Bacillota</taxon>
        <taxon>Clostridia</taxon>
        <taxon>Eubacteriales</taxon>
        <taxon>Gemmiger</taxon>
    </lineage>
</organism>
<keyword evidence="2 4" id="KW-0547">Nucleotide-binding</keyword>
<evidence type="ECO:0000256" key="4">
    <source>
        <dbReference type="PROSITE-ProRule" id="PRU00409"/>
    </source>
</evidence>
<dbReference type="AlphaFoldDB" id="A0A9D2BW80"/>
<keyword evidence="1" id="KW-0436">Ligase</keyword>
<dbReference type="Proteomes" id="UP000886751">
    <property type="component" value="Unassembled WGS sequence"/>
</dbReference>
<reference evidence="6" key="1">
    <citation type="journal article" date="2021" name="PeerJ">
        <title>Extensive microbial diversity within the chicken gut microbiome revealed by metagenomics and culture.</title>
        <authorList>
            <person name="Gilroy R."/>
            <person name="Ravi A."/>
            <person name="Getino M."/>
            <person name="Pursley I."/>
            <person name="Horton D.L."/>
            <person name="Alikhan N.F."/>
            <person name="Baker D."/>
            <person name="Gharbi K."/>
            <person name="Hall N."/>
            <person name="Watson M."/>
            <person name="Adriaenssens E.M."/>
            <person name="Foster-Nyarko E."/>
            <person name="Jarju S."/>
            <person name="Secka A."/>
            <person name="Antonio M."/>
            <person name="Oren A."/>
            <person name="Chaudhuri R.R."/>
            <person name="La Ragione R."/>
            <person name="Hildebrand F."/>
            <person name="Pallen M.J."/>
        </authorList>
    </citation>
    <scope>NUCLEOTIDE SEQUENCE</scope>
    <source>
        <strain evidence="6">ChiHecec2B26-7398</strain>
    </source>
</reference>
<keyword evidence="3 4" id="KW-0067">ATP-binding</keyword>
<accession>A0A9D2BW80</accession>
<reference evidence="6" key="2">
    <citation type="submission" date="2021-04" db="EMBL/GenBank/DDBJ databases">
        <authorList>
            <person name="Gilroy R."/>
        </authorList>
    </citation>
    <scope>NUCLEOTIDE SEQUENCE</scope>
    <source>
        <strain evidence="6">ChiHecec2B26-7398</strain>
    </source>
</reference>
<dbReference type="InterPro" id="IPR052032">
    <property type="entry name" value="ATP-dep_AA_Ligase"/>
</dbReference>
<evidence type="ECO:0000256" key="2">
    <source>
        <dbReference type="ARBA" id="ARBA00022741"/>
    </source>
</evidence>
<comment type="caution">
    <text evidence="6">The sequence shown here is derived from an EMBL/GenBank/DDBJ whole genome shotgun (WGS) entry which is preliminary data.</text>
</comment>
<dbReference type="InterPro" id="IPR011761">
    <property type="entry name" value="ATP-grasp"/>
</dbReference>
<sequence length="379" mass="41451">MKKLAIIGASYLQAPLIQKAKDLGCETHVFAWAAGDVGEGMADRFYPISIVEKEEILRVCRQIGIDGICTIASDLAAVTVNYVAEQMGLPGNGMRCCEKSTNKYKMRQAFAAAGDPSPRSVLVRPGDGLDALQGLRYPLIVKPTDRSGSRGITEVQRPAGLPAAIARAREQSFEKMAVVEEFVTGQEYSVECVSYQGRHHLLQITLKYTTGAPMYIETGHMEPAPLSDAMREAVRRTVSHALDTLEIQNGASHSELKIDAAGRIQLIEIGGRMGGDCIGSHLVPYTTGWDYVAMVVQIALGQAPDLRQGPHHTACGVRFVFGPRDLELREALRADPDVTMLEESPIDPMDHIVIDSSTRFGYYIFAAEDPARICAWMEK</sequence>
<dbReference type="Gene3D" id="3.30.470.20">
    <property type="entry name" value="ATP-grasp fold, B domain"/>
    <property type="match status" value="1"/>
</dbReference>
<gene>
    <name evidence="6" type="ORF">H9846_10295</name>
</gene>
<protein>
    <submittedName>
        <fullName evidence="6">ATP-grasp domain-containing protein</fullName>
    </submittedName>
</protein>
<proteinExistence type="predicted"/>
<evidence type="ECO:0000259" key="5">
    <source>
        <dbReference type="PROSITE" id="PS50975"/>
    </source>
</evidence>
<evidence type="ECO:0000256" key="1">
    <source>
        <dbReference type="ARBA" id="ARBA00022598"/>
    </source>
</evidence>
<dbReference type="EMBL" id="DXEI01000155">
    <property type="protein sequence ID" value="HIX95827.1"/>
    <property type="molecule type" value="Genomic_DNA"/>
</dbReference>
<dbReference type="PANTHER" id="PTHR43585">
    <property type="entry name" value="FUMIPYRROLE BIOSYNTHESIS PROTEIN C"/>
    <property type="match status" value="1"/>
</dbReference>
<dbReference type="Gene3D" id="3.40.50.20">
    <property type="match status" value="1"/>
</dbReference>
<dbReference type="PROSITE" id="PS50975">
    <property type="entry name" value="ATP_GRASP"/>
    <property type="match status" value="1"/>
</dbReference>
<evidence type="ECO:0000313" key="7">
    <source>
        <dbReference type="Proteomes" id="UP000886751"/>
    </source>
</evidence>
<feature type="domain" description="ATP-grasp" evidence="5">
    <location>
        <begin position="107"/>
        <end position="300"/>
    </location>
</feature>
<dbReference type="Gene3D" id="3.30.1490.20">
    <property type="entry name" value="ATP-grasp fold, A domain"/>
    <property type="match status" value="1"/>
</dbReference>
<dbReference type="GO" id="GO:0005524">
    <property type="term" value="F:ATP binding"/>
    <property type="evidence" value="ECO:0007669"/>
    <property type="project" value="UniProtKB-UniRule"/>
</dbReference>
<dbReference type="GO" id="GO:0046872">
    <property type="term" value="F:metal ion binding"/>
    <property type="evidence" value="ECO:0007669"/>
    <property type="project" value="InterPro"/>
</dbReference>
<name>A0A9D2BW80_9FIRM</name>
<dbReference type="PANTHER" id="PTHR43585:SF2">
    <property type="entry name" value="ATP-GRASP ENZYME FSQD"/>
    <property type="match status" value="1"/>
</dbReference>
<dbReference type="GO" id="GO:0016874">
    <property type="term" value="F:ligase activity"/>
    <property type="evidence" value="ECO:0007669"/>
    <property type="project" value="UniProtKB-KW"/>
</dbReference>
<dbReference type="SUPFAM" id="SSF56059">
    <property type="entry name" value="Glutathione synthetase ATP-binding domain-like"/>
    <property type="match status" value="1"/>
</dbReference>